<sequence length="204" mass="23106">MTNGIRINIKEVRIQASARGEADIGKEILRKWLHIAYVSGGIKYNSNLNSMYTLKATFEWSNLDVQLQWSDFKFIPVVNMNSKIRIGFTYNLKLLYLVKGKIEKFVNSKVNSEVPKKIAEAIDTYINPHLQQLKHQMESKDYKDYDIEWTVQNNSVRATVKPKSGNNTPSKITPINDMACVNANIIKVLAWLPLGSKGAAVSCV</sequence>
<dbReference type="Proteomes" id="UP000053660">
    <property type="component" value="Unassembled WGS sequence"/>
</dbReference>
<gene>
    <name evidence="1" type="ORF">OESDEN_22416</name>
</gene>
<dbReference type="AlphaFoldDB" id="A0A0B1RZ48"/>
<protein>
    <recommendedName>
        <fullName evidence="3">Lipid-binding serum glycoprotein N-terminal domain-containing protein</fullName>
    </recommendedName>
</protein>
<accession>A0A0B1RZ48</accession>
<organism evidence="1 2">
    <name type="scientific">Oesophagostomum dentatum</name>
    <name type="common">Nodular worm</name>
    <dbReference type="NCBI Taxonomy" id="61180"/>
    <lineage>
        <taxon>Eukaryota</taxon>
        <taxon>Metazoa</taxon>
        <taxon>Ecdysozoa</taxon>
        <taxon>Nematoda</taxon>
        <taxon>Chromadorea</taxon>
        <taxon>Rhabditida</taxon>
        <taxon>Rhabditina</taxon>
        <taxon>Rhabditomorpha</taxon>
        <taxon>Strongyloidea</taxon>
        <taxon>Strongylidae</taxon>
        <taxon>Oesophagostomum</taxon>
    </lineage>
</organism>
<reference evidence="1 2" key="1">
    <citation type="submission" date="2014-03" db="EMBL/GenBank/DDBJ databases">
        <title>Draft genome of the hookworm Oesophagostomum dentatum.</title>
        <authorList>
            <person name="Mitreva M."/>
        </authorList>
    </citation>
    <scope>NUCLEOTIDE SEQUENCE [LARGE SCALE GENOMIC DNA]</scope>
    <source>
        <strain evidence="1 2">OD-Hann</strain>
    </source>
</reference>
<dbReference type="EMBL" id="KN610244">
    <property type="protein sequence ID" value="KHJ77964.1"/>
    <property type="molecule type" value="Genomic_DNA"/>
</dbReference>
<evidence type="ECO:0000313" key="2">
    <source>
        <dbReference type="Proteomes" id="UP000053660"/>
    </source>
</evidence>
<evidence type="ECO:0008006" key="3">
    <source>
        <dbReference type="Google" id="ProtNLM"/>
    </source>
</evidence>
<keyword evidence="2" id="KW-1185">Reference proteome</keyword>
<name>A0A0B1RZ48_OESDE</name>
<evidence type="ECO:0000313" key="1">
    <source>
        <dbReference type="EMBL" id="KHJ77964.1"/>
    </source>
</evidence>
<proteinExistence type="predicted"/>